<gene>
    <name evidence="3" type="ORF">KJY40_17705</name>
</gene>
<dbReference type="CDD" id="cd05379">
    <property type="entry name" value="CAP_bacterial"/>
    <property type="match status" value="1"/>
</dbReference>
<feature type="chain" id="PRO_5046171420" evidence="1">
    <location>
        <begin position="26"/>
        <end position="283"/>
    </location>
</feature>
<proteinExistence type="predicted"/>
<dbReference type="InterPro" id="IPR014044">
    <property type="entry name" value="CAP_dom"/>
</dbReference>
<keyword evidence="1" id="KW-0732">Signal</keyword>
<dbReference type="EMBL" id="CP075567">
    <property type="protein sequence ID" value="UFP97892.1"/>
    <property type="molecule type" value="Genomic_DNA"/>
</dbReference>
<feature type="domain" description="SCP" evidence="2">
    <location>
        <begin position="155"/>
        <end position="280"/>
    </location>
</feature>
<reference evidence="3 4" key="1">
    <citation type="journal article" date="2022" name="Int. J. Syst. Evol. Microbiol.">
        <title>Pseudomonas fitomaticsae sp. nov., isolated at Marimurtra Botanical Garden in Blanes, Catalonia, Spain.</title>
        <authorList>
            <person name="Atanasov K.E."/>
            <person name="Galbis D.M."/>
            <person name="Cornado D."/>
            <person name="Serpico A."/>
            <person name="Sanchez G."/>
            <person name="Bosch M."/>
            <person name="Ferrer A."/>
            <person name="Altabella T."/>
        </authorList>
    </citation>
    <scope>NUCLEOTIDE SEQUENCE [LARGE SCALE GENOMIC DNA]</scope>
    <source>
        <strain evidence="3 4">FIT81</strain>
    </source>
</reference>
<keyword evidence="4" id="KW-1185">Reference proteome</keyword>
<evidence type="ECO:0000256" key="1">
    <source>
        <dbReference type="SAM" id="SignalP"/>
    </source>
</evidence>
<evidence type="ECO:0000313" key="3">
    <source>
        <dbReference type="EMBL" id="UFP97892.1"/>
    </source>
</evidence>
<dbReference type="Proteomes" id="UP001162907">
    <property type="component" value="Chromosome"/>
</dbReference>
<dbReference type="RefSeq" id="WP_230731477.1">
    <property type="nucleotide sequence ID" value="NZ_CP075567.1"/>
</dbReference>
<feature type="signal peptide" evidence="1">
    <location>
        <begin position="1"/>
        <end position="25"/>
    </location>
</feature>
<dbReference type="SUPFAM" id="SSF55797">
    <property type="entry name" value="PR-1-like"/>
    <property type="match status" value="1"/>
</dbReference>
<sequence>MRFMPSVLRLAALSVGLALATSAMATDESQLIESINSYRSQPQRCGSQASSELPPLSADPRLILPAAGVVDLQQAMSSARYPMVNVQAITLNGPRDAASAMKAIQESFCQVVLDPQFVDIGVSRADRDWRITLARPLLSARLGDGQAEGQKLLEQLNAARAQPRQCGGQAFAATAPLAWNAVLGGVSQEHSREMANNNYFDHKDRDGRTPGDRAELAGYSGQQVGENIAAGQDTVQKVVAGWLASPGHCANLMNPQYRELGAAYAVDPKSSAGIYWTAMFGGE</sequence>
<dbReference type="InterPro" id="IPR035940">
    <property type="entry name" value="CAP_sf"/>
</dbReference>
<dbReference type="Pfam" id="PF00188">
    <property type="entry name" value="CAP"/>
    <property type="match status" value="1"/>
</dbReference>
<evidence type="ECO:0000313" key="4">
    <source>
        <dbReference type="Proteomes" id="UP001162907"/>
    </source>
</evidence>
<dbReference type="Gene3D" id="3.40.33.10">
    <property type="entry name" value="CAP"/>
    <property type="match status" value="1"/>
</dbReference>
<protein>
    <submittedName>
        <fullName evidence="3">CAP domain-containing protein</fullName>
    </submittedName>
</protein>
<dbReference type="PANTHER" id="PTHR31157:SF1">
    <property type="entry name" value="SCP DOMAIN-CONTAINING PROTEIN"/>
    <property type="match status" value="1"/>
</dbReference>
<accession>A0ABY3PW70</accession>
<name>A0ABY3PW70_9PSED</name>
<dbReference type="PANTHER" id="PTHR31157">
    <property type="entry name" value="SCP DOMAIN-CONTAINING PROTEIN"/>
    <property type="match status" value="1"/>
</dbReference>
<evidence type="ECO:0000259" key="2">
    <source>
        <dbReference type="Pfam" id="PF00188"/>
    </source>
</evidence>
<organism evidence="3 4">
    <name type="scientific">Pseudomonas fitomaticsae</name>
    <dbReference type="NCBI Taxonomy" id="2837969"/>
    <lineage>
        <taxon>Bacteria</taxon>
        <taxon>Pseudomonadati</taxon>
        <taxon>Pseudomonadota</taxon>
        <taxon>Gammaproteobacteria</taxon>
        <taxon>Pseudomonadales</taxon>
        <taxon>Pseudomonadaceae</taxon>
        <taxon>Pseudomonas</taxon>
    </lineage>
</organism>